<sequence length="79" mass="9272">MHTVTPIAEIADMLGFSSIYHFNAMFKKYTGLDRICHSIRELLYHPKNITKRLVAVHAKRLAGQQFFLPERFCIYDLMI</sequence>
<comment type="caution">
    <text evidence="4">The sequence shown here is derived from an EMBL/GenBank/DDBJ whole genome shotgun (WGS) entry which is preliminary data.</text>
</comment>
<proteinExistence type="predicted"/>
<evidence type="ECO:0000313" key="4">
    <source>
        <dbReference type="EMBL" id="GFO86963.1"/>
    </source>
</evidence>
<dbReference type="SUPFAM" id="SSF46689">
    <property type="entry name" value="Homeodomain-like"/>
    <property type="match status" value="1"/>
</dbReference>
<protein>
    <recommendedName>
        <fullName evidence="3">HTH araC/xylS-type domain-containing protein</fullName>
    </recommendedName>
</protein>
<dbReference type="Gene3D" id="1.10.10.60">
    <property type="entry name" value="Homeodomain-like"/>
    <property type="match status" value="1"/>
</dbReference>
<keyword evidence="2" id="KW-0804">Transcription</keyword>
<evidence type="ECO:0000256" key="1">
    <source>
        <dbReference type="ARBA" id="ARBA00023015"/>
    </source>
</evidence>
<dbReference type="InterPro" id="IPR009057">
    <property type="entry name" value="Homeodomain-like_sf"/>
</dbReference>
<reference evidence="4 5" key="1">
    <citation type="submission" date="2020-06" db="EMBL/GenBank/DDBJ databases">
        <title>Characterization of fructooligosaccharide metabolism and fructooligosaccharide-degrading enzymes in human commensal butyrate producers.</title>
        <authorList>
            <person name="Tanno H."/>
            <person name="Fujii T."/>
            <person name="Hirano K."/>
            <person name="Maeno S."/>
            <person name="Tonozuka T."/>
            <person name="Sakamoto M."/>
            <person name="Ohkuma M."/>
            <person name="Tochio T."/>
            <person name="Endo A."/>
        </authorList>
    </citation>
    <scope>NUCLEOTIDE SEQUENCE [LARGE SCALE GENOMIC DNA]</scope>
    <source>
        <strain evidence="4 5">JCM 31056</strain>
    </source>
</reference>
<dbReference type="Proteomes" id="UP000620147">
    <property type="component" value="Unassembled WGS sequence"/>
</dbReference>
<organism evidence="4 5">
    <name type="scientific">Butyricicoccus faecihominis</name>
    <dbReference type="NCBI Taxonomy" id="1712515"/>
    <lineage>
        <taxon>Bacteria</taxon>
        <taxon>Bacillati</taxon>
        <taxon>Bacillota</taxon>
        <taxon>Clostridia</taxon>
        <taxon>Eubacteriales</taxon>
        <taxon>Butyricicoccaceae</taxon>
        <taxon>Butyricicoccus</taxon>
    </lineage>
</organism>
<dbReference type="PROSITE" id="PS01124">
    <property type="entry name" value="HTH_ARAC_FAMILY_2"/>
    <property type="match status" value="1"/>
</dbReference>
<keyword evidence="1" id="KW-0805">Transcription regulation</keyword>
<accession>A0ABQ1DW78</accession>
<dbReference type="EMBL" id="BLYJ01000001">
    <property type="protein sequence ID" value="GFO86963.1"/>
    <property type="molecule type" value="Genomic_DNA"/>
</dbReference>
<feature type="domain" description="HTH araC/xylS-type" evidence="3">
    <location>
        <begin position="1"/>
        <end position="32"/>
    </location>
</feature>
<evidence type="ECO:0000313" key="5">
    <source>
        <dbReference type="Proteomes" id="UP000620147"/>
    </source>
</evidence>
<evidence type="ECO:0000256" key="2">
    <source>
        <dbReference type="ARBA" id="ARBA00023163"/>
    </source>
</evidence>
<name>A0ABQ1DW78_9FIRM</name>
<dbReference type="InterPro" id="IPR018060">
    <property type="entry name" value="HTH_AraC"/>
</dbReference>
<gene>
    <name evidence="4" type="ORF">BUFA31_01270</name>
</gene>
<keyword evidence="5" id="KW-1185">Reference proteome</keyword>
<evidence type="ECO:0000259" key="3">
    <source>
        <dbReference type="PROSITE" id="PS01124"/>
    </source>
</evidence>